<dbReference type="RefSeq" id="WP_186008832.1">
    <property type="nucleotide sequence ID" value="NZ_KQ435289.1"/>
</dbReference>
<keyword evidence="2" id="KW-1185">Reference proteome</keyword>
<dbReference type="Proteomes" id="UP000037387">
    <property type="component" value="Unassembled WGS sequence"/>
</dbReference>
<comment type="caution">
    <text evidence="1">The sequence shown here is derived from an EMBL/GenBank/DDBJ whole genome shotgun (WGS) entry which is preliminary data.</text>
</comment>
<dbReference type="InterPro" id="IPR043148">
    <property type="entry name" value="TagF_C"/>
</dbReference>
<organism evidence="1 2">
    <name type="scientific">Cellulosimicrobium cellulans F16</name>
    <dbReference type="NCBI Taxonomy" id="1350482"/>
    <lineage>
        <taxon>Bacteria</taxon>
        <taxon>Bacillati</taxon>
        <taxon>Actinomycetota</taxon>
        <taxon>Actinomycetes</taxon>
        <taxon>Micrococcales</taxon>
        <taxon>Promicromonosporaceae</taxon>
        <taxon>Cellulosimicrobium</taxon>
    </lineage>
</organism>
<evidence type="ECO:0000313" key="2">
    <source>
        <dbReference type="Proteomes" id="UP000037387"/>
    </source>
</evidence>
<evidence type="ECO:0000313" key="1">
    <source>
        <dbReference type="EMBL" id="KON73970.1"/>
    </source>
</evidence>
<dbReference type="AlphaFoldDB" id="A0A0M0F8R6"/>
<gene>
    <name evidence="1" type="ORF">M768_07640</name>
</gene>
<sequence>MTTLRSLAHRLVHVDEVTERVDEVTQRVESALTSLSRTTDALRVEHAALQRRLDAMERATAERDRQGARAVSALNDTVNLVSRRGAFARPVTRVVLLVHHVEAWDSLDDLVRLMEMSEDFDPVVVTIPRHFGGQGELRDEELVHEGLAARGISHLRATADRVDDVLRLVKTLEPDVVVRQSQWDQDVDPLLSTALLDFARLCVVPYETMNLVVNVPGPGTPGVNTAVDAGLHRAAWLVFCTNAQTLAAAERDGVRGAGHFRVTGHPKLDVLRAAEPSWPVVGGESRRPRVVWSSHHSIGAGWTRFGLFPELAEDMLEWARQGEVEIVWMPHPALVPYMAREVSPYTTSQYEDWLMRWSALGNTSVVQGGGYAPVLAAADVMVTDGLSMLAEFQVRRKPVVFVERDDHRPFTDLGERIVAGTHVVGDTAGARAVVAHVLRDGDELAPVQERNVEELFGPPGAAGRILDVLRAEIAAVRLAAGLPEAARAPRLG</sequence>
<name>A0A0M0F8R6_CELCE</name>
<reference evidence="1 2" key="1">
    <citation type="journal article" date="2015" name="Sci. Rep.">
        <title>Functional and structural properties of a novel cellulosome-like multienzyme complex: efficient glycoside hydrolysis of water-insoluble 7-xylosyl-10-deacetylpaclitaxel.</title>
        <authorList>
            <person name="Dou T.Y."/>
            <person name="Luan H.W."/>
            <person name="Ge G.B."/>
            <person name="Dong M.M."/>
            <person name="Zou H.F."/>
            <person name="He Y.Q."/>
            <person name="Cui P."/>
            <person name="Wang J.Y."/>
            <person name="Hao D.C."/>
            <person name="Yang S.L."/>
            <person name="Yang L."/>
        </authorList>
    </citation>
    <scope>NUCLEOTIDE SEQUENCE [LARGE SCALE GENOMIC DNA]</scope>
    <source>
        <strain evidence="1 2">F16</strain>
    </source>
</reference>
<dbReference type="SUPFAM" id="SSF53756">
    <property type="entry name" value="UDP-Glycosyltransferase/glycogen phosphorylase"/>
    <property type="match status" value="1"/>
</dbReference>
<dbReference type="EMBL" id="ATNL01000007">
    <property type="protein sequence ID" value="KON73970.1"/>
    <property type="molecule type" value="Genomic_DNA"/>
</dbReference>
<accession>A0A0M0F8R6</accession>
<dbReference type="Gene3D" id="3.40.50.12580">
    <property type="match status" value="1"/>
</dbReference>
<proteinExistence type="predicted"/>
<protein>
    <recommendedName>
        <fullName evidence="3">UDP-N-acetylglucosamine 2-epimerase domain-containing protein</fullName>
    </recommendedName>
</protein>
<evidence type="ECO:0008006" key="3">
    <source>
        <dbReference type="Google" id="ProtNLM"/>
    </source>
</evidence>